<keyword evidence="8 12" id="KW-0238">DNA-binding</keyword>
<dbReference type="Proteomes" id="UP000007819">
    <property type="component" value="Chromosome A3"/>
</dbReference>
<keyword evidence="6 11" id="KW-0862">Zinc</keyword>
<dbReference type="SMART" id="SM00980">
    <property type="entry name" value="THAP"/>
    <property type="match status" value="1"/>
</dbReference>
<dbReference type="SUPFAM" id="SSF57903">
    <property type="entry name" value="FYVE/PHD zinc finger"/>
    <property type="match status" value="1"/>
</dbReference>
<dbReference type="PROSITE" id="PS01359">
    <property type="entry name" value="ZF_PHD_1"/>
    <property type="match status" value="1"/>
</dbReference>
<evidence type="ECO:0000256" key="3">
    <source>
        <dbReference type="ARBA" id="ARBA00022604"/>
    </source>
</evidence>
<dbReference type="EnsemblMetazoa" id="XM_016808340.2">
    <property type="protein sequence ID" value="XP_016663829.1"/>
    <property type="gene ID" value="LOC107885032"/>
</dbReference>
<keyword evidence="9" id="KW-0804">Transcription</keyword>
<dbReference type="Gene3D" id="3.30.40.10">
    <property type="entry name" value="Zinc/RING finger domain, C3HC4 (zinc finger)"/>
    <property type="match status" value="1"/>
</dbReference>
<feature type="binding site" evidence="11">
    <location>
        <position position="173"/>
    </location>
    <ligand>
        <name>Zn(2+)</name>
        <dbReference type="ChEBI" id="CHEBI:29105"/>
        <label>1</label>
    </ligand>
</feature>
<dbReference type="GO" id="GO:0003677">
    <property type="term" value="F:DNA binding"/>
    <property type="evidence" value="ECO:0007669"/>
    <property type="project" value="UniProtKB-UniRule"/>
</dbReference>
<evidence type="ECO:0000256" key="8">
    <source>
        <dbReference type="ARBA" id="ARBA00023125"/>
    </source>
</evidence>
<feature type="binding site" evidence="11">
    <location>
        <position position="190"/>
    </location>
    <ligand>
        <name>Zn(2+)</name>
        <dbReference type="ChEBI" id="CHEBI:29105"/>
        <label>2</label>
    </ligand>
</feature>
<feature type="binding site" evidence="11">
    <location>
        <position position="187"/>
    </location>
    <ligand>
        <name>Zn(2+)</name>
        <dbReference type="ChEBI" id="CHEBI:29105"/>
        <label>2</label>
    </ligand>
</feature>
<dbReference type="KEGG" id="api:107885032"/>
<reference evidence="15" key="1">
    <citation type="submission" date="2010-06" db="EMBL/GenBank/DDBJ databases">
        <authorList>
            <person name="Jiang H."/>
            <person name="Abraham K."/>
            <person name="Ali S."/>
            <person name="Alsbrooks S.L."/>
            <person name="Anim B.N."/>
            <person name="Anosike U.S."/>
            <person name="Attaway T."/>
            <person name="Bandaranaike D.P."/>
            <person name="Battles P.K."/>
            <person name="Bell S.N."/>
            <person name="Bell A.V."/>
            <person name="Beltran B."/>
            <person name="Bickham C."/>
            <person name="Bustamante Y."/>
            <person name="Caleb T."/>
            <person name="Canada A."/>
            <person name="Cardenas V."/>
            <person name="Carter K."/>
            <person name="Chacko J."/>
            <person name="Chandrabose M.N."/>
            <person name="Chavez D."/>
            <person name="Chavez A."/>
            <person name="Chen L."/>
            <person name="Chu H.-S."/>
            <person name="Claassen K.J."/>
            <person name="Cockrell R."/>
            <person name="Collins M."/>
            <person name="Cooper J.A."/>
            <person name="Cree A."/>
            <person name="Curry S.M."/>
            <person name="Da Y."/>
            <person name="Dao M.D."/>
            <person name="Das B."/>
            <person name="Davila M.-L."/>
            <person name="Davy-Carroll L."/>
            <person name="Denson S."/>
            <person name="Dinh H."/>
            <person name="Ebong V.E."/>
            <person name="Edwards J.R."/>
            <person name="Egan A."/>
            <person name="El-Daye J."/>
            <person name="Escobedo L."/>
            <person name="Fernandez S."/>
            <person name="Fernando P.R."/>
            <person name="Flagg N."/>
            <person name="Forbes L.D."/>
            <person name="Fowler R.G."/>
            <person name="Fu Q."/>
            <person name="Gabisi R.A."/>
            <person name="Ganer J."/>
            <person name="Garbino Pronczuk A."/>
            <person name="Garcia R.M."/>
            <person name="Garner T."/>
            <person name="Garrett T.E."/>
            <person name="Gonzalez D.A."/>
            <person name="Hamid H."/>
            <person name="Hawkins E.S."/>
            <person name="Hirani K."/>
            <person name="Hogues M.E."/>
            <person name="Hollins B."/>
            <person name="Hsiao C.-H."/>
            <person name="Jabil R."/>
            <person name="James M.L."/>
            <person name="Jhangiani S.N."/>
            <person name="Johnson B."/>
            <person name="Johnson Q."/>
            <person name="Joshi V."/>
            <person name="Kalu J.B."/>
            <person name="Kam C."/>
            <person name="Kashfia A."/>
            <person name="Keebler J."/>
            <person name="Kisamo H."/>
            <person name="Kovar C.L."/>
            <person name="Lago L.A."/>
            <person name="Lai C.-Y."/>
            <person name="Laidlaw J."/>
            <person name="Lara F."/>
            <person name="Le T.-K."/>
            <person name="Lee S.L."/>
            <person name="Legall F.H."/>
            <person name="Lemon S.J."/>
            <person name="Lewis L.R."/>
            <person name="Li B."/>
            <person name="Liu Y."/>
            <person name="Liu Y.-S."/>
            <person name="Lopez J."/>
            <person name="Lozado R.J."/>
            <person name="Lu J."/>
            <person name="Madu R.C."/>
            <person name="Maheshwari M."/>
            <person name="Maheshwari R."/>
            <person name="Malloy K."/>
            <person name="Martinez E."/>
            <person name="Mathew T."/>
            <person name="Mercado I.C."/>
            <person name="Mercado C."/>
            <person name="Meyer B."/>
            <person name="Montgomery K."/>
            <person name="Morgan M.B."/>
            <person name="Munidasa M."/>
            <person name="Nazareth L.V."/>
            <person name="Nelson J."/>
            <person name="Ng B.M."/>
            <person name="Nguyen N.B."/>
            <person name="Nguyen P.Q."/>
            <person name="Nguyen T."/>
            <person name="Obregon M."/>
            <person name="Okwuonu G.O."/>
            <person name="Onwere C.G."/>
            <person name="Orozco G."/>
            <person name="Parra A."/>
            <person name="Patel S."/>
            <person name="Patil S."/>
            <person name="Perez A."/>
            <person name="Perez Y."/>
            <person name="Pham C."/>
            <person name="Primus E.L."/>
            <person name="Pu L.-L."/>
            <person name="Puazo M."/>
            <person name="Qin X."/>
            <person name="Quiroz J.B."/>
            <person name="Reese J."/>
            <person name="Richards S."/>
            <person name="Rives C.M."/>
            <person name="Robberts R."/>
            <person name="Ruiz S.J."/>
            <person name="Ruiz M.J."/>
            <person name="Santibanez J."/>
            <person name="Schneider B.W."/>
            <person name="Sisson I."/>
            <person name="Smith M."/>
            <person name="Sodergren E."/>
            <person name="Song X.-Z."/>
            <person name="Song B.B."/>
            <person name="Summersgill H."/>
            <person name="Thelus R."/>
            <person name="Thornton R.D."/>
            <person name="Trejos Z.Y."/>
            <person name="Usmani K."/>
            <person name="Vattathil S."/>
            <person name="Villasana D."/>
            <person name="Walker D.L."/>
            <person name="Wang S."/>
            <person name="Wang K."/>
            <person name="White C.S."/>
            <person name="Williams A.C."/>
            <person name="Williamson J."/>
            <person name="Wilson K."/>
            <person name="Woghiren I.O."/>
            <person name="Woodworth J.R."/>
            <person name="Worley K.C."/>
            <person name="Wright R.A."/>
            <person name="Wu W."/>
            <person name="Young L."/>
            <person name="Zhang L."/>
            <person name="Zhang J."/>
            <person name="Zhu Y."/>
            <person name="Muzny D.M."/>
            <person name="Weinstock G."/>
            <person name="Gibbs R.A."/>
        </authorList>
    </citation>
    <scope>NUCLEOTIDE SEQUENCE [LARGE SCALE GENOMIC DNA]</scope>
    <source>
        <strain evidence="15">LSR1</strain>
    </source>
</reference>
<dbReference type="InterPro" id="IPR028651">
    <property type="entry name" value="ING_fam"/>
</dbReference>
<feature type="binding site" evidence="11">
    <location>
        <position position="170"/>
    </location>
    <ligand>
        <name>Zn(2+)</name>
        <dbReference type="ChEBI" id="CHEBI:29105"/>
        <label>1</label>
    </ligand>
</feature>
<dbReference type="InterPro" id="IPR019786">
    <property type="entry name" value="Zinc_finger_PHD-type_CS"/>
</dbReference>
<keyword evidence="3" id="KW-0341">Growth regulation</keyword>
<keyword evidence="10" id="KW-0539">Nucleus</keyword>
<evidence type="ECO:0000256" key="9">
    <source>
        <dbReference type="ARBA" id="ARBA00023163"/>
    </source>
</evidence>
<comment type="subcellular location">
    <subcellularLocation>
        <location evidence="1">Nucleus</location>
    </subcellularLocation>
</comment>
<dbReference type="OrthoDB" id="6621182at2759"/>
<proteinExistence type="inferred from homology"/>
<feature type="binding site" evidence="11">
    <location>
        <position position="159"/>
    </location>
    <ligand>
        <name>Zn(2+)</name>
        <dbReference type="ChEBI" id="CHEBI:29105"/>
        <label>2</label>
    </ligand>
</feature>
<dbReference type="GO" id="GO:0008270">
    <property type="term" value="F:zinc ion binding"/>
    <property type="evidence" value="ECO:0007669"/>
    <property type="project" value="UniProtKB-KW"/>
</dbReference>
<dbReference type="AlphaFoldDB" id="A0A8R2H8J1"/>
<dbReference type="Pfam" id="PF05485">
    <property type="entry name" value="THAP"/>
    <property type="match status" value="1"/>
</dbReference>
<dbReference type="SUPFAM" id="SSF57716">
    <property type="entry name" value="Glucocorticoid receptor-like (DNA-binding domain)"/>
    <property type="match status" value="1"/>
</dbReference>
<feature type="binding site" evidence="11">
    <location>
        <position position="164"/>
    </location>
    <ligand>
        <name>Zn(2+)</name>
        <dbReference type="ChEBI" id="CHEBI:29105"/>
        <label>2</label>
    </ligand>
</feature>
<feature type="domain" description="THAP-type" evidence="13">
    <location>
        <begin position="6"/>
        <end position="82"/>
    </location>
</feature>
<keyword evidence="7" id="KW-0805">Transcription regulation</keyword>
<evidence type="ECO:0000256" key="1">
    <source>
        <dbReference type="ARBA" id="ARBA00004123"/>
    </source>
</evidence>
<dbReference type="GO" id="GO:0005634">
    <property type="term" value="C:nucleus"/>
    <property type="evidence" value="ECO:0007669"/>
    <property type="project" value="UniProtKB-SubCell"/>
</dbReference>
<name>A0A8R2H8J1_ACYPI</name>
<dbReference type="PANTHER" id="PTHR10333:SF103">
    <property type="entry name" value="INHIBITOR OF GROWTH PROTEIN 3"/>
    <property type="match status" value="1"/>
</dbReference>
<evidence type="ECO:0000256" key="6">
    <source>
        <dbReference type="ARBA" id="ARBA00022833"/>
    </source>
</evidence>
<keyword evidence="4 11" id="KW-0479">Metal-binding</keyword>
<dbReference type="InterPro" id="IPR013083">
    <property type="entry name" value="Znf_RING/FYVE/PHD"/>
</dbReference>
<dbReference type="PANTHER" id="PTHR10333">
    <property type="entry name" value="INHIBITOR OF GROWTH PROTEIN"/>
    <property type="match status" value="1"/>
</dbReference>
<organism evidence="14 15">
    <name type="scientific">Acyrthosiphon pisum</name>
    <name type="common">Pea aphid</name>
    <dbReference type="NCBI Taxonomy" id="7029"/>
    <lineage>
        <taxon>Eukaryota</taxon>
        <taxon>Metazoa</taxon>
        <taxon>Ecdysozoa</taxon>
        <taxon>Arthropoda</taxon>
        <taxon>Hexapoda</taxon>
        <taxon>Insecta</taxon>
        <taxon>Pterygota</taxon>
        <taxon>Neoptera</taxon>
        <taxon>Paraneoptera</taxon>
        <taxon>Hemiptera</taxon>
        <taxon>Sternorrhyncha</taxon>
        <taxon>Aphidomorpha</taxon>
        <taxon>Aphidoidea</taxon>
        <taxon>Aphididae</taxon>
        <taxon>Macrosiphini</taxon>
        <taxon>Acyrthosiphon</taxon>
    </lineage>
</organism>
<dbReference type="InterPro" id="IPR006612">
    <property type="entry name" value="THAP_Znf"/>
</dbReference>
<sequence length="191" mass="22227">MNKCGKSRKCCILCLKSPHKVPYLRLHIFPKNEYQRNLWLNACGLQADECLPSRLLCSRHFEDTCYTKCGYRLKSNAIPTKFLKGQVIRPYFQLPEYKNIHLRLKNDGLSSSLQPSTSETVNVSSKLKQGRNLTNIYTAKEPSKYCTCKEEKGGKSIMCTQENCPNLWYHYVCLGIKRKPRSEKWKCKFCK</sequence>
<reference evidence="14" key="2">
    <citation type="submission" date="2022-06" db="UniProtKB">
        <authorList>
            <consortium name="EnsemblMetazoa"/>
        </authorList>
    </citation>
    <scope>IDENTIFICATION</scope>
</reference>
<keyword evidence="15" id="KW-1185">Reference proteome</keyword>
<dbReference type="InterPro" id="IPR011011">
    <property type="entry name" value="Znf_FYVE_PHD"/>
</dbReference>
<evidence type="ECO:0000256" key="10">
    <source>
        <dbReference type="ARBA" id="ARBA00023242"/>
    </source>
</evidence>
<evidence type="ECO:0000256" key="2">
    <source>
        <dbReference type="ARBA" id="ARBA00010210"/>
    </source>
</evidence>
<dbReference type="PROSITE" id="PS50950">
    <property type="entry name" value="ZF_THAP"/>
    <property type="match status" value="1"/>
</dbReference>
<dbReference type="InterPro" id="IPR001965">
    <property type="entry name" value="Znf_PHD"/>
</dbReference>
<evidence type="ECO:0000256" key="11">
    <source>
        <dbReference type="PIRSR" id="PIRSR628651-51"/>
    </source>
</evidence>
<keyword evidence="5 12" id="KW-0863">Zinc-finger</keyword>
<dbReference type="SMART" id="SM00692">
    <property type="entry name" value="DM3"/>
    <property type="match status" value="1"/>
</dbReference>
<evidence type="ECO:0000313" key="14">
    <source>
        <dbReference type="EnsemblMetazoa" id="XP_016663829.1"/>
    </source>
</evidence>
<dbReference type="SMART" id="SM00249">
    <property type="entry name" value="PHD"/>
    <property type="match status" value="1"/>
</dbReference>
<accession>A0A8R2H8J1</accession>
<evidence type="ECO:0000259" key="13">
    <source>
        <dbReference type="PROSITE" id="PS50950"/>
    </source>
</evidence>
<evidence type="ECO:0000313" key="15">
    <source>
        <dbReference type="Proteomes" id="UP000007819"/>
    </source>
</evidence>
<protein>
    <recommendedName>
        <fullName evidence="13">THAP-type domain-containing protein</fullName>
    </recommendedName>
</protein>
<dbReference type="GeneID" id="107885032"/>
<dbReference type="InterPro" id="IPR038441">
    <property type="entry name" value="THAP_Znf_sf"/>
</dbReference>
<evidence type="ECO:0000256" key="7">
    <source>
        <dbReference type="ARBA" id="ARBA00023015"/>
    </source>
</evidence>
<evidence type="ECO:0000256" key="4">
    <source>
        <dbReference type="ARBA" id="ARBA00022723"/>
    </source>
</evidence>
<feature type="binding site" evidence="11">
    <location>
        <position position="146"/>
    </location>
    <ligand>
        <name>Zn(2+)</name>
        <dbReference type="ChEBI" id="CHEBI:29105"/>
        <label>1</label>
    </ligand>
</feature>
<feature type="binding site" evidence="11">
    <location>
        <position position="148"/>
    </location>
    <ligand>
        <name>Zn(2+)</name>
        <dbReference type="ChEBI" id="CHEBI:29105"/>
        <label>1</label>
    </ligand>
</feature>
<evidence type="ECO:0000256" key="12">
    <source>
        <dbReference type="PROSITE-ProRule" id="PRU00309"/>
    </source>
</evidence>
<comment type="similarity">
    <text evidence="2">Belongs to the ING family.</text>
</comment>
<dbReference type="RefSeq" id="XP_016663829.1">
    <property type="nucleotide sequence ID" value="XM_016808340.1"/>
</dbReference>
<evidence type="ECO:0000256" key="5">
    <source>
        <dbReference type="ARBA" id="ARBA00022771"/>
    </source>
</evidence>
<dbReference type="Gene3D" id="6.20.210.20">
    <property type="entry name" value="THAP domain"/>
    <property type="match status" value="1"/>
</dbReference>